<keyword evidence="1" id="KW-0732">Signal</keyword>
<evidence type="ECO:0000313" key="2">
    <source>
        <dbReference type="EMBL" id="MBL0373091.1"/>
    </source>
</evidence>
<comment type="caution">
    <text evidence="2">The sequence shown here is derived from an EMBL/GenBank/DDBJ whole genome shotgun (WGS) entry which is preliminary data.</text>
</comment>
<feature type="chain" id="PRO_5036899207" evidence="1">
    <location>
        <begin position="24"/>
        <end position="128"/>
    </location>
</feature>
<proteinExistence type="predicted"/>
<name>A0A936YR83_9HYPH</name>
<protein>
    <submittedName>
        <fullName evidence="2">Uncharacterized protein</fullName>
    </submittedName>
</protein>
<accession>A0A936YR83</accession>
<keyword evidence="3" id="KW-1185">Reference proteome</keyword>
<sequence>MKNNLALAAIVSILLGSTSAAYADQLVDQYNAYIGQDDLYNSNGERLTQPWQIIRQDRANFHKFGINQRGDEDDGFFDSVDNRAAAERMIRDGAMTRAARALLLDGDVMINVKIFEGPDGDYLTITVD</sequence>
<dbReference type="Proteomes" id="UP000633219">
    <property type="component" value="Unassembled WGS sequence"/>
</dbReference>
<organism evidence="2 3">
    <name type="scientific">Rhizobium setariae</name>
    <dbReference type="NCBI Taxonomy" id="2801340"/>
    <lineage>
        <taxon>Bacteria</taxon>
        <taxon>Pseudomonadati</taxon>
        <taxon>Pseudomonadota</taxon>
        <taxon>Alphaproteobacteria</taxon>
        <taxon>Hyphomicrobiales</taxon>
        <taxon>Rhizobiaceae</taxon>
        <taxon>Rhizobium/Agrobacterium group</taxon>
        <taxon>Rhizobium</taxon>
    </lineage>
</organism>
<dbReference type="EMBL" id="JAEQNC010000007">
    <property type="protein sequence ID" value="MBL0373091.1"/>
    <property type="molecule type" value="Genomic_DNA"/>
</dbReference>
<reference evidence="2" key="1">
    <citation type="submission" date="2021-01" db="EMBL/GenBank/DDBJ databases">
        <title>Rhizobium sp. strain KVB221 16S ribosomal RNA gene Genome sequencing and assembly.</title>
        <authorList>
            <person name="Kang M."/>
        </authorList>
    </citation>
    <scope>NUCLEOTIDE SEQUENCE</scope>
    <source>
        <strain evidence="2">KVB221</strain>
    </source>
</reference>
<evidence type="ECO:0000313" key="3">
    <source>
        <dbReference type="Proteomes" id="UP000633219"/>
    </source>
</evidence>
<evidence type="ECO:0000256" key="1">
    <source>
        <dbReference type="SAM" id="SignalP"/>
    </source>
</evidence>
<feature type="signal peptide" evidence="1">
    <location>
        <begin position="1"/>
        <end position="23"/>
    </location>
</feature>
<gene>
    <name evidence="2" type="ORF">JJB09_13735</name>
</gene>
<dbReference type="AlphaFoldDB" id="A0A936YR83"/>